<reference evidence="4 5" key="1">
    <citation type="journal article" date="2018" name="BMC Genomics">
        <title>Genomic evidence for intraspecific hybridization in a clonal and extremely halotolerant yeast.</title>
        <authorList>
            <person name="Gostincar C."/>
            <person name="Stajich J.E."/>
            <person name="Zupancic J."/>
            <person name="Zalar P."/>
            <person name="Gunde-Cimerman N."/>
        </authorList>
    </citation>
    <scope>NUCLEOTIDE SEQUENCE [LARGE SCALE GENOMIC DNA]</scope>
    <source>
        <strain evidence="4 5">EXF-6669</strain>
    </source>
</reference>
<comment type="cofactor">
    <cofactor evidence="2">
        <name>FAD</name>
        <dbReference type="ChEBI" id="CHEBI:57692"/>
    </cofactor>
</comment>
<evidence type="ECO:0000313" key="5">
    <source>
        <dbReference type="Proteomes" id="UP000271337"/>
    </source>
</evidence>
<evidence type="ECO:0000256" key="1">
    <source>
        <dbReference type="ARBA" id="ARBA00010790"/>
    </source>
</evidence>
<dbReference type="EMBL" id="QWIL01000467">
    <property type="protein sequence ID" value="RMY18512.1"/>
    <property type="molecule type" value="Genomic_DNA"/>
</dbReference>
<name>A0A3M6ZTJ4_HORWE</name>
<proteinExistence type="inferred from homology"/>
<dbReference type="Proteomes" id="UP000271337">
    <property type="component" value="Unassembled WGS sequence"/>
</dbReference>
<organism evidence="4 5">
    <name type="scientific">Hortaea werneckii</name>
    <name type="common">Black yeast</name>
    <name type="synonym">Cladosporium werneckii</name>
    <dbReference type="NCBI Taxonomy" id="91943"/>
    <lineage>
        <taxon>Eukaryota</taxon>
        <taxon>Fungi</taxon>
        <taxon>Dikarya</taxon>
        <taxon>Ascomycota</taxon>
        <taxon>Pezizomycotina</taxon>
        <taxon>Dothideomycetes</taxon>
        <taxon>Dothideomycetidae</taxon>
        <taxon>Mycosphaerellales</taxon>
        <taxon>Teratosphaeriaceae</taxon>
        <taxon>Hortaea</taxon>
    </lineage>
</organism>
<comment type="caution">
    <text evidence="4">The sequence shown here is derived from an EMBL/GenBank/DDBJ whole genome shotgun (WGS) entry which is preliminary data.</text>
</comment>
<protein>
    <recommendedName>
        <fullName evidence="3">Glucose-methanol-choline oxidoreductase N-terminal domain-containing protein</fullName>
    </recommendedName>
</protein>
<dbReference type="InterPro" id="IPR000172">
    <property type="entry name" value="GMC_OxRdtase_N"/>
</dbReference>
<dbReference type="InterPro" id="IPR036188">
    <property type="entry name" value="FAD/NAD-bd_sf"/>
</dbReference>
<dbReference type="InterPro" id="IPR007867">
    <property type="entry name" value="GMC_OxRtase_C"/>
</dbReference>
<dbReference type="VEuPathDB" id="FungiDB:BTJ68_15370"/>
<dbReference type="GO" id="GO:0016614">
    <property type="term" value="F:oxidoreductase activity, acting on CH-OH group of donors"/>
    <property type="evidence" value="ECO:0007669"/>
    <property type="project" value="InterPro"/>
</dbReference>
<feature type="binding site" evidence="2">
    <location>
        <position position="96"/>
    </location>
    <ligand>
        <name>FAD</name>
        <dbReference type="ChEBI" id="CHEBI:57692"/>
    </ligand>
</feature>
<dbReference type="PIRSF" id="PIRSF000137">
    <property type="entry name" value="Alcohol_oxidase"/>
    <property type="match status" value="1"/>
</dbReference>
<evidence type="ECO:0000313" key="4">
    <source>
        <dbReference type="EMBL" id="RMY18512.1"/>
    </source>
</evidence>
<dbReference type="AlphaFoldDB" id="A0A3M6ZTJ4"/>
<dbReference type="Gene3D" id="3.50.50.60">
    <property type="entry name" value="FAD/NAD(P)-binding domain"/>
    <property type="match status" value="1"/>
</dbReference>
<feature type="domain" description="Glucose-methanol-choline oxidoreductase N-terminal" evidence="3">
    <location>
        <begin position="281"/>
        <end position="295"/>
    </location>
</feature>
<evidence type="ECO:0000259" key="3">
    <source>
        <dbReference type="PROSITE" id="PS00624"/>
    </source>
</evidence>
<dbReference type="InterPro" id="IPR012132">
    <property type="entry name" value="GMC_OxRdtase"/>
</dbReference>
<dbReference type="Pfam" id="PF00732">
    <property type="entry name" value="GMC_oxred_N"/>
    <property type="match status" value="1"/>
</dbReference>
<dbReference type="OrthoDB" id="269227at2759"/>
<dbReference type="PANTHER" id="PTHR11552">
    <property type="entry name" value="GLUCOSE-METHANOL-CHOLINE GMC OXIDOREDUCTASE"/>
    <property type="match status" value="1"/>
</dbReference>
<dbReference type="SUPFAM" id="SSF54373">
    <property type="entry name" value="FAD-linked reductases, C-terminal domain"/>
    <property type="match status" value="1"/>
</dbReference>
<keyword evidence="2" id="KW-0285">Flavoprotein</keyword>
<dbReference type="PANTHER" id="PTHR11552:SF210">
    <property type="entry name" value="GLUCOSE-METHANOL-CHOLINE OXIDOREDUCTASE N-TERMINAL DOMAIN-CONTAINING PROTEIN-RELATED"/>
    <property type="match status" value="1"/>
</dbReference>
<comment type="similarity">
    <text evidence="1">Belongs to the GMC oxidoreductase family.</text>
</comment>
<dbReference type="Gene3D" id="3.30.560.10">
    <property type="entry name" value="Glucose Oxidase, domain 3"/>
    <property type="match status" value="1"/>
</dbReference>
<accession>A0A3M6ZTJ4</accession>
<dbReference type="GO" id="GO:0050660">
    <property type="term" value="F:flavin adenine dinucleotide binding"/>
    <property type="evidence" value="ECO:0007669"/>
    <property type="project" value="InterPro"/>
</dbReference>
<dbReference type="SUPFAM" id="SSF51905">
    <property type="entry name" value="FAD/NAD(P)-binding domain"/>
    <property type="match status" value="1"/>
</dbReference>
<evidence type="ECO:0000256" key="2">
    <source>
        <dbReference type="PIRSR" id="PIRSR000137-2"/>
    </source>
</evidence>
<sequence length="592" mass="65003">MRIMVAQEHCDYDLIIVGAGTAGCVIANRLSEDPNLSILVLEAGEDHSSNEQIYAPGLAGSALGDSHFDWQYASQPECQLNNRVINHPRGRLLGGTSAINSFALIYPSAAEIDAWAQVSNENWDWQTLAPYFRKFQSIVTPSQSVKKALNLAHRDEAIQACKGPIQASFPIRIKPLQEEWDKTFRNLGLHNADDPLDGHALGGHTSTCHITGDKHERSHAGTAYLEPALARNNLTLITNVSVSRLIVERHSATPTVRGVAYSQDNVSYEARARKEVVLAAGTFNTPKILELSGIGDPGILKKYEIDVYAVVPSVGRGLQDHIRPGISFELTNDIPSFGSMPVEEARKLYESDRSGPWAEAGAFSFSYTPLLPFLDSHEKQELKALLDEHLNIDELSSESERKRYEFIRRTIESPIEATAVNFLSRKPVGGAPEGNYMTLNAMLSHPLSTGSSHISSSDPKAKPEIRFEYYSHPIDLEVHARQVQVLKKIAQTEPLASCIKSSGRQLPPVDNLESAKELCRSFSTTNYHPCGTCALGEVVDGRLKVKGVQNLRAVDASVIPIIPRGNIITTVYAVAERAADIISDDLNLSRQT</sequence>
<dbReference type="PROSITE" id="PS51257">
    <property type="entry name" value="PROKAR_LIPOPROTEIN"/>
    <property type="match status" value="1"/>
</dbReference>
<feature type="binding site" evidence="2">
    <location>
        <position position="242"/>
    </location>
    <ligand>
        <name>FAD</name>
        <dbReference type="ChEBI" id="CHEBI:57692"/>
    </ligand>
</feature>
<dbReference type="PROSITE" id="PS00624">
    <property type="entry name" value="GMC_OXRED_2"/>
    <property type="match status" value="1"/>
</dbReference>
<gene>
    <name evidence="4" type="ORF">D0867_05281</name>
</gene>
<dbReference type="Pfam" id="PF05199">
    <property type="entry name" value="GMC_oxred_C"/>
    <property type="match status" value="1"/>
</dbReference>
<keyword evidence="2" id="KW-0274">FAD</keyword>